<name>A0A2P2NS88_RHIMU</name>
<evidence type="ECO:0000313" key="1">
    <source>
        <dbReference type="EMBL" id="MBX45315.1"/>
    </source>
</evidence>
<dbReference type="AlphaFoldDB" id="A0A2P2NS88"/>
<accession>A0A2P2NS88</accession>
<proteinExistence type="predicted"/>
<protein>
    <submittedName>
        <fullName evidence="1">Uncharacterized protein</fullName>
    </submittedName>
</protein>
<organism evidence="1">
    <name type="scientific">Rhizophora mucronata</name>
    <name type="common">Asiatic mangrove</name>
    <dbReference type="NCBI Taxonomy" id="61149"/>
    <lineage>
        <taxon>Eukaryota</taxon>
        <taxon>Viridiplantae</taxon>
        <taxon>Streptophyta</taxon>
        <taxon>Embryophyta</taxon>
        <taxon>Tracheophyta</taxon>
        <taxon>Spermatophyta</taxon>
        <taxon>Magnoliopsida</taxon>
        <taxon>eudicotyledons</taxon>
        <taxon>Gunneridae</taxon>
        <taxon>Pentapetalae</taxon>
        <taxon>rosids</taxon>
        <taxon>fabids</taxon>
        <taxon>Malpighiales</taxon>
        <taxon>Rhizophoraceae</taxon>
        <taxon>Rhizophora</taxon>
    </lineage>
</organism>
<sequence>MKPLALSQKARAVNLDRAFNLDEVTALLCFSLLHSGTN</sequence>
<reference evidence="1" key="1">
    <citation type="submission" date="2018-02" db="EMBL/GenBank/DDBJ databases">
        <title>Rhizophora mucronata_Transcriptome.</title>
        <authorList>
            <person name="Meera S.P."/>
            <person name="Sreeshan A."/>
            <person name="Augustine A."/>
        </authorList>
    </citation>
    <scope>NUCLEOTIDE SEQUENCE</scope>
    <source>
        <tissue evidence="1">Leaf</tissue>
    </source>
</reference>
<dbReference type="EMBL" id="GGEC01064831">
    <property type="protein sequence ID" value="MBX45315.1"/>
    <property type="molecule type" value="Transcribed_RNA"/>
</dbReference>